<dbReference type="NCBIfam" id="TIGR02532">
    <property type="entry name" value="IV_pilin_GFxxxE"/>
    <property type="match status" value="1"/>
</dbReference>
<keyword evidence="3" id="KW-1185">Reference proteome</keyword>
<dbReference type="AlphaFoldDB" id="A0A518AL80"/>
<keyword evidence="1" id="KW-0472">Membrane</keyword>
<dbReference type="Pfam" id="PF07963">
    <property type="entry name" value="N_methyl"/>
    <property type="match status" value="1"/>
</dbReference>
<dbReference type="EMBL" id="CP036278">
    <property type="protein sequence ID" value="QDU55446.1"/>
    <property type="molecule type" value="Genomic_DNA"/>
</dbReference>
<dbReference type="InterPro" id="IPR012902">
    <property type="entry name" value="N_methyl_site"/>
</dbReference>
<evidence type="ECO:0008006" key="4">
    <source>
        <dbReference type="Google" id="ProtNLM"/>
    </source>
</evidence>
<name>A0A518AL80_9BACT</name>
<keyword evidence="1" id="KW-0812">Transmembrane</keyword>
<dbReference type="Gene3D" id="3.30.700.10">
    <property type="entry name" value="Glycoprotein, Type 4 Pilin"/>
    <property type="match status" value="1"/>
</dbReference>
<evidence type="ECO:0000313" key="2">
    <source>
        <dbReference type="EMBL" id="QDU55446.1"/>
    </source>
</evidence>
<gene>
    <name evidence="2" type="ORF">Pan181_16350</name>
</gene>
<evidence type="ECO:0000313" key="3">
    <source>
        <dbReference type="Proteomes" id="UP000315750"/>
    </source>
</evidence>
<dbReference type="PROSITE" id="PS00409">
    <property type="entry name" value="PROKAR_NTER_METHYL"/>
    <property type="match status" value="1"/>
</dbReference>
<dbReference type="KEGG" id="amuc:Pan181_16350"/>
<dbReference type="InterPro" id="IPR045584">
    <property type="entry name" value="Pilin-like"/>
</dbReference>
<dbReference type="SUPFAM" id="SSF54523">
    <property type="entry name" value="Pili subunits"/>
    <property type="match status" value="1"/>
</dbReference>
<dbReference type="OrthoDB" id="215686at2"/>
<protein>
    <recommendedName>
        <fullName evidence="4">Prepilin-type N-terminal cleavage/methylation domain-containing protein</fullName>
    </recommendedName>
</protein>
<feature type="transmembrane region" description="Helical" evidence="1">
    <location>
        <begin position="12"/>
        <end position="34"/>
    </location>
</feature>
<sequence>MNTPIYQRRGFTLIELLLVMALLVIISGFAVIALQGSLLRSKMTKGVSQVRTAWSDARRESVEGGDRIAFTCMLGGREFRLTKVGNVQPADAQAAGTGVVASDVDGTGNASGNDDAFGTKELPEGVKFVSVTACPSKTVGAVALNGVQEEGTWSSPVVFSPDGTSYDAVVVFASDSGKQTQLALRGLTCTVEESNILSPGEL</sequence>
<organism evidence="2 3">
    <name type="scientific">Aeoliella mucimassa</name>
    <dbReference type="NCBI Taxonomy" id="2527972"/>
    <lineage>
        <taxon>Bacteria</taxon>
        <taxon>Pseudomonadati</taxon>
        <taxon>Planctomycetota</taxon>
        <taxon>Planctomycetia</taxon>
        <taxon>Pirellulales</taxon>
        <taxon>Lacipirellulaceae</taxon>
        <taxon>Aeoliella</taxon>
    </lineage>
</organism>
<accession>A0A518AL80</accession>
<reference evidence="2 3" key="1">
    <citation type="submission" date="2019-02" db="EMBL/GenBank/DDBJ databases">
        <title>Deep-cultivation of Planctomycetes and their phenomic and genomic characterization uncovers novel biology.</title>
        <authorList>
            <person name="Wiegand S."/>
            <person name="Jogler M."/>
            <person name="Boedeker C."/>
            <person name="Pinto D."/>
            <person name="Vollmers J."/>
            <person name="Rivas-Marin E."/>
            <person name="Kohn T."/>
            <person name="Peeters S.H."/>
            <person name="Heuer A."/>
            <person name="Rast P."/>
            <person name="Oberbeckmann S."/>
            <person name="Bunk B."/>
            <person name="Jeske O."/>
            <person name="Meyerdierks A."/>
            <person name="Storesund J.E."/>
            <person name="Kallscheuer N."/>
            <person name="Luecker S."/>
            <person name="Lage O.M."/>
            <person name="Pohl T."/>
            <person name="Merkel B.J."/>
            <person name="Hornburger P."/>
            <person name="Mueller R.-W."/>
            <person name="Bruemmer F."/>
            <person name="Labrenz M."/>
            <person name="Spormann A.M."/>
            <person name="Op den Camp H."/>
            <person name="Overmann J."/>
            <person name="Amann R."/>
            <person name="Jetten M.S.M."/>
            <person name="Mascher T."/>
            <person name="Medema M.H."/>
            <person name="Devos D.P."/>
            <person name="Kaster A.-K."/>
            <person name="Ovreas L."/>
            <person name="Rohde M."/>
            <person name="Galperin M.Y."/>
            <person name="Jogler C."/>
        </authorList>
    </citation>
    <scope>NUCLEOTIDE SEQUENCE [LARGE SCALE GENOMIC DNA]</scope>
    <source>
        <strain evidence="2 3">Pan181</strain>
    </source>
</reference>
<dbReference type="Proteomes" id="UP000315750">
    <property type="component" value="Chromosome"/>
</dbReference>
<dbReference type="RefSeq" id="WP_145246309.1">
    <property type="nucleotide sequence ID" value="NZ_CP036278.1"/>
</dbReference>
<proteinExistence type="predicted"/>
<keyword evidence="1" id="KW-1133">Transmembrane helix</keyword>
<evidence type="ECO:0000256" key="1">
    <source>
        <dbReference type="SAM" id="Phobius"/>
    </source>
</evidence>